<protein>
    <submittedName>
        <fullName evidence="1">Uncharacterized protein</fullName>
    </submittedName>
</protein>
<name>A0ABM5L303_DIAVI</name>
<sequence>MPPNPKKSLFYYCFPCIKRPKQTSEEVLIKTFGHEFTEYEYVIENLAIRRAPKIILDQYQPAPKIKNNPHPKKPKVKDFAAVVSKPTTECDVVGPIVKIDKSGDSFDSCPRGGVKCVDKIKDDVLKKMLIPPCHVYRVEHPTPRHQKVAADIHKNSDGAVVVNKRLTIPNEIRETIDALKIARPVQSSPRRNRRHLVRSVSDTSCDKETCCNFLGADFAKFDNKDNRSSLVDVFSKQSKTKNVSKFPQHRKLSPEMNRMELSMI</sequence>
<dbReference type="EnsemblMetazoa" id="XM_050660861.1">
    <property type="protein sequence ID" value="XP_050516818.1"/>
    <property type="gene ID" value="LOC126891637"/>
</dbReference>
<proteinExistence type="predicted"/>
<evidence type="ECO:0000313" key="1">
    <source>
        <dbReference type="EnsemblMetazoa" id="XP_050516818.1"/>
    </source>
</evidence>
<organism evidence="1 2">
    <name type="scientific">Diabrotica virgifera virgifera</name>
    <name type="common">western corn rootworm</name>
    <dbReference type="NCBI Taxonomy" id="50390"/>
    <lineage>
        <taxon>Eukaryota</taxon>
        <taxon>Metazoa</taxon>
        <taxon>Ecdysozoa</taxon>
        <taxon>Arthropoda</taxon>
        <taxon>Hexapoda</taxon>
        <taxon>Insecta</taxon>
        <taxon>Pterygota</taxon>
        <taxon>Neoptera</taxon>
        <taxon>Endopterygota</taxon>
        <taxon>Coleoptera</taxon>
        <taxon>Polyphaga</taxon>
        <taxon>Cucujiformia</taxon>
        <taxon>Chrysomeloidea</taxon>
        <taxon>Chrysomelidae</taxon>
        <taxon>Galerucinae</taxon>
        <taxon>Diabroticina</taxon>
        <taxon>Diabroticites</taxon>
        <taxon>Diabrotica</taxon>
    </lineage>
</organism>
<evidence type="ECO:0000313" key="2">
    <source>
        <dbReference type="Proteomes" id="UP001652700"/>
    </source>
</evidence>
<dbReference type="RefSeq" id="XP_050516818.1">
    <property type="nucleotide sequence ID" value="XM_050660861.1"/>
</dbReference>
<keyword evidence="2" id="KW-1185">Reference proteome</keyword>
<reference evidence="1" key="1">
    <citation type="submission" date="2025-05" db="UniProtKB">
        <authorList>
            <consortium name="EnsemblMetazoa"/>
        </authorList>
    </citation>
    <scope>IDENTIFICATION</scope>
</reference>
<accession>A0ABM5L303</accession>
<dbReference type="GeneID" id="126891637"/>
<dbReference type="Proteomes" id="UP001652700">
    <property type="component" value="Unplaced"/>
</dbReference>